<gene>
    <name evidence="1" type="ORF">EVA_12920</name>
</gene>
<reference evidence="1" key="1">
    <citation type="journal article" date="2012" name="PLoS ONE">
        <title>Gene sets for utilization of primary and secondary nutrition supplies in the distal gut of endangered iberian lynx.</title>
        <authorList>
            <person name="Alcaide M."/>
            <person name="Messina E."/>
            <person name="Richter M."/>
            <person name="Bargiela R."/>
            <person name="Peplies J."/>
            <person name="Huws S.A."/>
            <person name="Newbold C.J."/>
            <person name="Golyshin P.N."/>
            <person name="Simon M.A."/>
            <person name="Lopez G."/>
            <person name="Yakimov M.M."/>
            <person name="Ferrer M."/>
        </authorList>
    </citation>
    <scope>NUCLEOTIDE SEQUENCE</scope>
</reference>
<dbReference type="EMBL" id="AMCI01004020">
    <property type="protein sequence ID" value="EJW98974.1"/>
    <property type="molecule type" value="Genomic_DNA"/>
</dbReference>
<organism evidence="1">
    <name type="scientific">gut metagenome</name>
    <dbReference type="NCBI Taxonomy" id="749906"/>
    <lineage>
        <taxon>unclassified sequences</taxon>
        <taxon>metagenomes</taxon>
        <taxon>organismal metagenomes</taxon>
    </lineage>
</organism>
<comment type="caution">
    <text evidence="1">The sequence shown here is derived from an EMBL/GenBank/DDBJ whole genome shotgun (WGS) entry which is preliminary data.</text>
</comment>
<protein>
    <submittedName>
        <fullName evidence="1">Uncharacterized protein</fullName>
    </submittedName>
</protein>
<sequence>MLQLRTALLLVNSTLQNVQKLLTLMRSMTLFMKWQETKLVTEKLLLAS</sequence>
<dbReference type="AlphaFoldDB" id="J9GHP1"/>
<name>J9GHP1_9ZZZZ</name>
<evidence type="ECO:0000313" key="1">
    <source>
        <dbReference type="EMBL" id="EJW98974.1"/>
    </source>
</evidence>
<proteinExistence type="predicted"/>
<accession>J9GHP1</accession>